<dbReference type="AlphaFoldDB" id="A0A2Z6S642"/>
<dbReference type="Proteomes" id="UP000247702">
    <property type="component" value="Unassembled WGS sequence"/>
</dbReference>
<evidence type="ECO:0000313" key="2">
    <source>
        <dbReference type="Proteomes" id="UP000247702"/>
    </source>
</evidence>
<accession>A0A2Z6S642</accession>
<evidence type="ECO:0000313" key="1">
    <source>
        <dbReference type="EMBL" id="GBC10776.1"/>
    </source>
</evidence>
<dbReference type="EMBL" id="BEXD01004414">
    <property type="protein sequence ID" value="GBC10776.1"/>
    <property type="molecule type" value="Genomic_DNA"/>
</dbReference>
<comment type="caution">
    <text evidence="1">The sequence shown here is derived from an EMBL/GenBank/DDBJ whole genome shotgun (WGS) entry which is preliminary data.</text>
</comment>
<sequence>MSPKPFSDSISKLRVLDSPFRRLEVLDTEEQLWTLHFEGPEAKVWNSILRRTTLRVKKNSFFLYFSSELHFESDQFKSGTPFQGGPLSRTPFQGGPI</sequence>
<proteinExistence type="predicted"/>
<protein>
    <submittedName>
        <fullName evidence="1">Uncharacterized protein</fullName>
    </submittedName>
</protein>
<organism evidence="1 2">
    <name type="scientific">Rhizophagus clarus</name>
    <dbReference type="NCBI Taxonomy" id="94130"/>
    <lineage>
        <taxon>Eukaryota</taxon>
        <taxon>Fungi</taxon>
        <taxon>Fungi incertae sedis</taxon>
        <taxon>Mucoromycota</taxon>
        <taxon>Glomeromycotina</taxon>
        <taxon>Glomeromycetes</taxon>
        <taxon>Glomerales</taxon>
        <taxon>Glomeraceae</taxon>
        <taxon>Rhizophagus</taxon>
    </lineage>
</organism>
<gene>
    <name evidence="1" type="ORF">RclHR1_00990009</name>
</gene>
<reference evidence="1 2" key="1">
    <citation type="submission" date="2017-11" db="EMBL/GenBank/DDBJ databases">
        <title>The genome of Rhizophagus clarus HR1 reveals common genetic basis of auxotrophy among arbuscular mycorrhizal fungi.</title>
        <authorList>
            <person name="Kobayashi Y."/>
        </authorList>
    </citation>
    <scope>NUCLEOTIDE SEQUENCE [LARGE SCALE GENOMIC DNA]</scope>
    <source>
        <strain evidence="1 2">HR1</strain>
    </source>
</reference>
<keyword evidence="2" id="KW-1185">Reference proteome</keyword>
<name>A0A2Z6S642_9GLOM</name>